<keyword evidence="2" id="KW-1185">Reference proteome</keyword>
<dbReference type="EMBL" id="JBHZPZ010000016">
    <property type="protein sequence ID" value="MFE3868950.1"/>
    <property type="molecule type" value="Genomic_DNA"/>
</dbReference>
<proteinExistence type="predicted"/>
<reference evidence="1 2" key="1">
    <citation type="submission" date="2024-06" db="EMBL/GenBank/DDBJ databases">
        <title>Flavobacterium spp. isolated from glacier.</title>
        <authorList>
            <person name="Han D."/>
        </authorList>
    </citation>
    <scope>NUCLEOTIDE SEQUENCE [LARGE SCALE GENOMIC DNA]</scope>
    <source>
        <strain evidence="1 2">LS2P90</strain>
    </source>
</reference>
<accession>A0ABW6HZJ8</accession>
<organism evidence="1 2">
    <name type="scientific">Flavobacterium xylosi</name>
    <dbReference type="NCBI Taxonomy" id="3230415"/>
    <lineage>
        <taxon>Bacteria</taxon>
        <taxon>Pseudomonadati</taxon>
        <taxon>Bacteroidota</taxon>
        <taxon>Flavobacteriia</taxon>
        <taxon>Flavobacteriales</taxon>
        <taxon>Flavobacteriaceae</taxon>
        <taxon>Flavobacterium</taxon>
    </lineage>
</organism>
<protein>
    <submittedName>
        <fullName evidence="1">Uncharacterized protein</fullName>
    </submittedName>
</protein>
<name>A0ABW6HZJ8_9FLAO</name>
<sequence length="55" mass="6373">MKFLTPVPHSIPHLSALKSIFSKYNPNKKPLNNWILMVCVYRDRDLNSGPQGYEN</sequence>
<dbReference type="RefSeq" id="WP_379855561.1">
    <property type="nucleotide sequence ID" value="NZ_JBHZPZ010000016.1"/>
</dbReference>
<evidence type="ECO:0000313" key="1">
    <source>
        <dbReference type="EMBL" id="MFE3868950.1"/>
    </source>
</evidence>
<dbReference type="Proteomes" id="UP001600109">
    <property type="component" value="Unassembled WGS sequence"/>
</dbReference>
<comment type="caution">
    <text evidence="1">The sequence shown here is derived from an EMBL/GenBank/DDBJ whole genome shotgun (WGS) entry which is preliminary data.</text>
</comment>
<evidence type="ECO:0000313" key="2">
    <source>
        <dbReference type="Proteomes" id="UP001600109"/>
    </source>
</evidence>
<gene>
    <name evidence="1" type="ORF">ACFX5E_12840</name>
</gene>